<sequence>MIFENMRSAVIGEFRAYKTCVLLKECSTFNSRTSVKDSMPDLFIEQILNGTASEQIHLKGDIFDPKIDAPHNPEQIQ</sequence>
<evidence type="ECO:0000313" key="1">
    <source>
        <dbReference type="Proteomes" id="UP000887579"/>
    </source>
</evidence>
<dbReference type="WBParaSite" id="ES5_v2.g11425.t1">
    <property type="protein sequence ID" value="ES5_v2.g11425.t1"/>
    <property type="gene ID" value="ES5_v2.g11425"/>
</dbReference>
<evidence type="ECO:0000313" key="2">
    <source>
        <dbReference type="WBParaSite" id="ES5_v2.g11425.t1"/>
    </source>
</evidence>
<proteinExistence type="predicted"/>
<organism evidence="1 2">
    <name type="scientific">Panagrolaimus sp. ES5</name>
    <dbReference type="NCBI Taxonomy" id="591445"/>
    <lineage>
        <taxon>Eukaryota</taxon>
        <taxon>Metazoa</taxon>
        <taxon>Ecdysozoa</taxon>
        <taxon>Nematoda</taxon>
        <taxon>Chromadorea</taxon>
        <taxon>Rhabditida</taxon>
        <taxon>Tylenchina</taxon>
        <taxon>Panagrolaimomorpha</taxon>
        <taxon>Panagrolaimoidea</taxon>
        <taxon>Panagrolaimidae</taxon>
        <taxon>Panagrolaimus</taxon>
    </lineage>
</organism>
<accession>A0AC34F387</accession>
<protein>
    <submittedName>
        <fullName evidence="2">Uncharacterized protein</fullName>
    </submittedName>
</protein>
<name>A0AC34F387_9BILA</name>
<dbReference type="Proteomes" id="UP000887579">
    <property type="component" value="Unplaced"/>
</dbReference>
<reference evidence="2" key="1">
    <citation type="submission" date="2022-11" db="UniProtKB">
        <authorList>
            <consortium name="WormBaseParasite"/>
        </authorList>
    </citation>
    <scope>IDENTIFICATION</scope>
</reference>